<name>A0A9N7P124_STRHE</name>
<feature type="compositionally biased region" description="Basic and acidic residues" evidence="1">
    <location>
        <begin position="92"/>
        <end position="106"/>
    </location>
</feature>
<dbReference type="InterPro" id="IPR036249">
    <property type="entry name" value="Thioredoxin-like_sf"/>
</dbReference>
<proteinExistence type="predicted"/>
<comment type="caution">
    <text evidence="3">The sequence shown here is derived from an EMBL/GenBank/DDBJ whole genome shotgun (WGS) entry which is preliminary data.</text>
</comment>
<sequence>MAQIRRRAANGDTNDGKPYPVPNPILEKLNAIEDAPRSWNEVSTALEDFKPNLNTDVALPPSPPPDSIPRQAPAASLPANGRTPQRSFSSHTLEELESKISPKKNSESVNRVDAAPKPELRRFHLTSTEPSTNKSKTNPNSVESAPKSIKGNIFILRDREERAKEGKSGGLARWDPLADFSEICLSGGGGDAAVVVVYTTSLGGMRQTHEDCIRVRQVMEAHRVAFDERDVALDSGYLAELRGLLGGDVLLSRVFVKGRYRGRAEEVVGLKETSRFARILAWAQVERRPRRLGFGGCSGARFVPCLACGGSCKVVGED</sequence>
<dbReference type="PROSITE" id="PS51354">
    <property type="entry name" value="GLUTAREDOXIN_2"/>
    <property type="match status" value="1"/>
</dbReference>
<dbReference type="OrthoDB" id="423313at2759"/>
<feature type="compositionally biased region" description="Polar residues" evidence="1">
    <location>
        <begin position="125"/>
        <end position="143"/>
    </location>
</feature>
<dbReference type="InterPro" id="IPR002109">
    <property type="entry name" value="Glutaredoxin"/>
</dbReference>
<dbReference type="Gene3D" id="3.40.30.10">
    <property type="entry name" value="Glutaredoxin"/>
    <property type="match status" value="1"/>
</dbReference>
<evidence type="ECO:0000313" key="4">
    <source>
        <dbReference type="Proteomes" id="UP001153555"/>
    </source>
</evidence>
<organism evidence="3 4">
    <name type="scientific">Striga hermonthica</name>
    <name type="common">Purple witchweed</name>
    <name type="synonym">Buchnera hermonthica</name>
    <dbReference type="NCBI Taxonomy" id="68872"/>
    <lineage>
        <taxon>Eukaryota</taxon>
        <taxon>Viridiplantae</taxon>
        <taxon>Streptophyta</taxon>
        <taxon>Embryophyta</taxon>
        <taxon>Tracheophyta</taxon>
        <taxon>Spermatophyta</taxon>
        <taxon>Magnoliopsida</taxon>
        <taxon>eudicotyledons</taxon>
        <taxon>Gunneridae</taxon>
        <taxon>Pentapetalae</taxon>
        <taxon>asterids</taxon>
        <taxon>lamiids</taxon>
        <taxon>Lamiales</taxon>
        <taxon>Orobanchaceae</taxon>
        <taxon>Buchnereae</taxon>
        <taxon>Striga</taxon>
    </lineage>
</organism>
<feature type="domain" description="Glutaredoxin" evidence="2">
    <location>
        <begin position="195"/>
        <end position="245"/>
    </location>
</feature>
<dbReference type="Proteomes" id="UP001153555">
    <property type="component" value="Unassembled WGS sequence"/>
</dbReference>
<reference evidence="3" key="1">
    <citation type="submission" date="2019-12" db="EMBL/GenBank/DDBJ databases">
        <authorList>
            <person name="Scholes J."/>
        </authorList>
    </citation>
    <scope>NUCLEOTIDE SEQUENCE</scope>
</reference>
<feature type="region of interest" description="Disordered" evidence="1">
    <location>
        <begin position="1"/>
        <end position="23"/>
    </location>
</feature>
<evidence type="ECO:0000259" key="2">
    <source>
        <dbReference type="Pfam" id="PF00462"/>
    </source>
</evidence>
<evidence type="ECO:0000313" key="3">
    <source>
        <dbReference type="EMBL" id="CAA0840498.1"/>
    </source>
</evidence>
<evidence type="ECO:0000256" key="1">
    <source>
        <dbReference type="SAM" id="MobiDB-lite"/>
    </source>
</evidence>
<gene>
    <name evidence="3" type="ORF">SHERM_00577</name>
</gene>
<dbReference type="PANTHER" id="PTHR45669">
    <property type="entry name" value="GLUTAREDOXIN DOMAIN-CONTAINING CYSTEINE-RICH PROTEIN CG12206-RELATED"/>
    <property type="match status" value="1"/>
</dbReference>
<dbReference type="AlphaFoldDB" id="A0A9N7P124"/>
<feature type="region of interest" description="Disordered" evidence="1">
    <location>
        <begin position="51"/>
        <end position="146"/>
    </location>
</feature>
<keyword evidence="4" id="KW-1185">Reference proteome</keyword>
<accession>A0A9N7P124</accession>
<feature type="compositionally biased region" description="Polar residues" evidence="1">
    <location>
        <begin position="82"/>
        <end position="91"/>
    </location>
</feature>
<dbReference type="PANTHER" id="PTHR45669:SF7">
    <property type="entry name" value="F1N19.7"/>
    <property type="match status" value="1"/>
</dbReference>
<dbReference type="Pfam" id="PF00462">
    <property type="entry name" value="Glutaredoxin"/>
    <property type="match status" value="1"/>
</dbReference>
<dbReference type="SUPFAM" id="SSF52833">
    <property type="entry name" value="Thioredoxin-like"/>
    <property type="match status" value="1"/>
</dbReference>
<dbReference type="EMBL" id="CACSLK010032525">
    <property type="protein sequence ID" value="CAA0840498.1"/>
    <property type="molecule type" value="Genomic_DNA"/>
</dbReference>
<protein>
    <submittedName>
        <fullName evidence="3">Glutaredoxin family protein</fullName>
    </submittedName>
</protein>